<keyword evidence="1" id="KW-0479">Metal-binding</keyword>
<dbReference type="InterPro" id="IPR036081">
    <property type="entry name" value="Translin_sf"/>
</dbReference>
<evidence type="ECO:0008006" key="4">
    <source>
        <dbReference type="Google" id="ProtNLM"/>
    </source>
</evidence>
<dbReference type="Gene3D" id="1.20.58.2140">
    <property type="match status" value="1"/>
</dbReference>
<evidence type="ECO:0000313" key="3">
    <source>
        <dbReference type="Proteomes" id="UP000240880"/>
    </source>
</evidence>
<accession>A0A2R6ADL3</accession>
<sequence length="196" mass="23049">MLEEREKLIRLLRMQLREKEKLLDKCSKIIEYCGTAISLIHRGEAKKAKKLLNMAKRIKKSLKISSSNYAEIIKDAMIEYVEAQCLYHFAKQGKLPPYESLGVEPDEYLLGLADFIGELRRMCLEQIRHDNYKEASKTFEQMEQIYEYIWYFEYPKKVIKGLRRKLDINRKLIDETRLALTQTHIALTGRDLSGGN</sequence>
<dbReference type="Pfam" id="PF01997">
    <property type="entry name" value="Translin"/>
    <property type="match status" value="1"/>
</dbReference>
<dbReference type="EMBL" id="NEXC01000003">
    <property type="protein sequence ID" value="PSN84480.1"/>
    <property type="molecule type" value="Genomic_DNA"/>
</dbReference>
<dbReference type="GO" id="GO:0043565">
    <property type="term" value="F:sequence-specific DNA binding"/>
    <property type="evidence" value="ECO:0007669"/>
    <property type="project" value="InterPro"/>
</dbReference>
<dbReference type="Proteomes" id="UP000240880">
    <property type="component" value="Unassembled WGS sequence"/>
</dbReference>
<feature type="binding site" evidence="1">
    <location>
        <position position="118"/>
    </location>
    <ligand>
        <name>Mg(2+)</name>
        <dbReference type="ChEBI" id="CHEBI:18420"/>
    </ligand>
</feature>
<proteinExistence type="predicted"/>
<keyword evidence="1" id="KW-0460">Magnesium</keyword>
<dbReference type="PANTHER" id="PTHR10741">
    <property type="entry name" value="TRANSLIN AND TRANSLIN ASSOCIATED PROTEIN X"/>
    <property type="match status" value="1"/>
</dbReference>
<evidence type="ECO:0000313" key="2">
    <source>
        <dbReference type="EMBL" id="PSN84480.1"/>
    </source>
</evidence>
<organism evidence="2 3">
    <name type="scientific">Candidatus Marsarchaeota G1 archaeon OSP_D</name>
    <dbReference type="NCBI Taxonomy" id="1978155"/>
    <lineage>
        <taxon>Archaea</taxon>
        <taxon>Candidatus Marsarchaeota</taxon>
        <taxon>Candidatus Marsarchaeota group 1</taxon>
    </lineage>
</organism>
<reference evidence="2 3" key="1">
    <citation type="submission" date="2017-04" db="EMBL/GenBank/DDBJ databases">
        <title>Novel microbial lineages endemic to geothermal iron-oxide mats fill important gaps in the evolutionary history of Archaea.</title>
        <authorList>
            <person name="Jay Z.J."/>
            <person name="Beam J.P."/>
            <person name="Dlakic M."/>
            <person name="Rusch D.B."/>
            <person name="Kozubal M.A."/>
            <person name="Inskeep W.P."/>
        </authorList>
    </citation>
    <scope>NUCLEOTIDE SEQUENCE [LARGE SCALE GENOMIC DNA]</scope>
    <source>
        <strain evidence="2">OSP_D</strain>
    </source>
</reference>
<name>A0A2R6ADL3_9ARCH</name>
<dbReference type="CDD" id="cd14820">
    <property type="entry name" value="TRAX"/>
    <property type="match status" value="1"/>
</dbReference>
<gene>
    <name evidence="2" type="ORF">B9Q01_01085</name>
</gene>
<dbReference type="AlphaFoldDB" id="A0A2R6ADL3"/>
<dbReference type="GO" id="GO:0046872">
    <property type="term" value="F:metal ion binding"/>
    <property type="evidence" value="ECO:0007669"/>
    <property type="project" value="UniProtKB-KW"/>
</dbReference>
<dbReference type="InterPro" id="IPR002848">
    <property type="entry name" value="Translin_fam"/>
</dbReference>
<dbReference type="SUPFAM" id="SSF74784">
    <property type="entry name" value="Translin"/>
    <property type="match status" value="1"/>
</dbReference>
<comment type="caution">
    <text evidence="2">The sequence shown here is derived from an EMBL/GenBank/DDBJ whole genome shotgun (WGS) entry which is preliminary data.</text>
</comment>
<evidence type="ECO:0000256" key="1">
    <source>
        <dbReference type="PIRSR" id="PIRSR602848-1"/>
    </source>
</evidence>
<protein>
    <recommendedName>
        <fullName evidence="4">Haloacid dehalogenase</fullName>
    </recommendedName>
</protein>